<dbReference type="AlphaFoldDB" id="A0A1I7WC94"/>
<proteinExistence type="predicted"/>
<protein>
    <submittedName>
        <fullName evidence="2">Transposase</fullName>
    </submittedName>
</protein>
<dbReference type="WBParaSite" id="Hba_02330">
    <property type="protein sequence ID" value="Hba_02330"/>
    <property type="gene ID" value="Hba_02330"/>
</dbReference>
<dbReference type="Proteomes" id="UP000095283">
    <property type="component" value="Unplaced"/>
</dbReference>
<evidence type="ECO:0000313" key="1">
    <source>
        <dbReference type="Proteomes" id="UP000095283"/>
    </source>
</evidence>
<keyword evidence="1" id="KW-1185">Reference proteome</keyword>
<reference evidence="2" key="1">
    <citation type="submission" date="2016-11" db="UniProtKB">
        <authorList>
            <consortium name="WormBaseParasite"/>
        </authorList>
    </citation>
    <scope>IDENTIFICATION</scope>
</reference>
<organism evidence="1 2">
    <name type="scientific">Heterorhabditis bacteriophora</name>
    <name type="common">Entomopathogenic nematode worm</name>
    <dbReference type="NCBI Taxonomy" id="37862"/>
    <lineage>
        <taxon>Eukaryota</taxon>
        <taxon>Metazoa</taxon>
        <taxon>Ecdysozoa</taxon>
        <taxon>Nematoda</taxon>
        <taxon>Chromadorea</taxon>
        <taxon>Rhabditida</taxon>
        <taxon>Rhabditina</taxon>
        <taxon>Rhabditomorpha</taxon>
        <taxon>Strongyloidea</taxon>
        <taxon>Heterorhabditidae</taxon>
        <taxon>Heterorhabditis</taxon>
    </lineage>
</organism>
<accession>A0A1I7WC94</accession>
<evidence type="ECO:0000313" key="2">
    <source>
        <dbReference type="WBParaSite" id="Hba_02330"/>
    </source>
</evidence>
<name>A0A1I7WC94_HETBA</name>
<sequence length="30" mass="3616">MKWLSVKSKEDFTSRNEAIKIFLRKFPSDN</sequence>